<dbReference type="AlphaFoldDB" id="A0A833VCT4"/>
<feature type="region of interest" description="Disordered" evidence="1">
    <location>
        <begin position="38"/>
        <end position="83"/>
    </location>
</feature>
<proteinExistence type="predicted"/>
<reference evidence="2" key="1">
    <citation type="submission" date="2020-01" db="EMBL/GenBank/DDBJ databases">
        <title>Genome sequence of Kobresia littledalei, the first chromosome-level genome in the family Cyperaceae.</title>
        <authorList>
            <person name="Qu G."/>
        </authorList>
    </citation>
    <scope>NUCLEOTIDE SEQUENCE</scope>
    <source>
        <strain evidence="2">C.B.Clarke</strain>
        <tissue evidence="2">Leaf</tissue>
    </source>
</reference>
<dbReference type="EMBL" id="SWLB01000009">
    <property type="protein sequence ID" value="KAF3334332.1"/>
    <property type="molecule type" value="Genomic_DNA"/>
</dbReference>
<sequence length="123" mass="14202">MERTKRPQIPSFGDWNYYNEIPITQYFESAMQAGIMRSSHCSEEEEGERESRGAFYLAPPVKPTHHQSRPKERRSGAVKQKKKVAIKPVDEDLYKIPPELIQKPRRNLLRSLFNGCLGLNCVA</sequence>
<name>A0A833VCT4_9POAL</name>
<dbReference type="OrthoDB" id="755325at2759"/>
<keyword evidence="3" id="KW-1185">Reference proteome</keyword>
<dbReference type="Proteomes" id="UP000623129">
    <property type="component" value="Unassembled WGS sequence"/>
</dbReference>
<gene>
    <name evidence="2" type="ORF">FCM35_KLT20936</name>
</gene>
<organism evidence="2 3">
    <name type="scientific">Carex littledalei</name>
    <dbReference type="NCBI Taxonomy" id="544730"/>
    <lineage>
        <taxon>Eukaryota</taxon>
        <taxon>Viridiplantae</taxon>
        <taxon>Streptophyta</taxon>
        <taxon>Embryophyta</taxon>
        <taxon>Tracheophyta</taxon>
        <taxon>Spermatophyta</taxon>
        <taxon>Magnoliopsida</taxon>
        <taxon>Liliopsida</taxon>
        <taxon>Poales</taxon>
        <taxon>Cyperaceae</taxon>
        <taxon>Cyperoideae</taxon>
        <taxon>Cariceae</taxon>
        <taxon>Carex</taxon>
        <taxon>Carex subgen. Euthyceras</taxon>
    </lineage>
</organism>
<dbReference type="PANTHER" id="PTHR33699">
    <property type="entry name" value="EXPRESSED PROTEIN"/>
    <property type="match status" value="1"/>
</dbReference>
<evidence type="ECO:0000313" key="2">
    <source>
        <dbReference type="EMBL" id="KAF3334332.1"/>
    </source>
</evidence>
<dbReference type="PANTHER" id="PTHR33699:SF3">
    <property type="entry name" value="OS06G0347300 PROTEIN"/>
    <property type="match status" value="1"/>
</dbReference>
<protein>
    <submittedName>
        <fullName evidence="2">Uncharacterized protein</fullName>
    </submittedName>
</protein>
<accession>A0A833VCT4</accession>
<evidence type="ECO:0000256" key="1">
    <source>
        <dbReference type="SAM" id="MobiDB-lite"/>
    </source>
</evidence>
<comment type="caution">
    <text evidence="2">The sequence shown here is derived from an EMBL/GenBank/DDBJ whole genome shotgun (WGS) entry which is preliminary data.</text>
</comment>
<evidence type="ECO:0000313" key="3">
    <source>
        <dbReference type="Proteomes" id="UP000623129"/>
    </source>
</evidence>